<evidence type="ECO:0000313" key="3">
    <source>
        <dbReference type="EMBL" id="MFC6704391.1"/>
    </source>
</evidence>
<dbReference type="Pfam" id="PF05872">
    <property type="entry name" value="HerA_C"/>
    <property type="match status" value="1"/>
</dbReference>
<gene>
    <name evidence="3" type="ORF">ACFQDH_03695</name>
</gene>
<name>A0ABW2AC76_9MICO</name>
<proteinExistence type="predicted"/>
<dbReference type="PANTHER" id="PTHR30121:SF6">
    <property type="entry name" value="SLR6007 PROTEIN"/>
    <property type="match status" value="1"/>
</dbReference>
<evidence type="ECO:0000313" key="4">
    <source>
        <dbReference type="Proteomes" id="UP001596298"/>
    </source>
</evidence>
<dbReference type="EMBL" id="JBHSWH010000001">
    <property type="protein sequence ID" value="MFC6704391.1"/>
    <property type="molecule type" value="Genomic_DNA"/>
</dbReference>
<dbReference type="InterPro" id="IPR033186">
    <property type="entry name" value="HerA_C"/>
</dbReference>
<dbReference type="InterPro" id="IPR051162">
    <property type="entry name" value="T4SS_component"/>
</dbReference>
<accession>A0ABW2AC76</accession>
<dbReference type="PANTHER" id="PTHR30121">
    <property type="entry name" value="UNCHARACTERIZED PROTEIN YJGR-RELATED"/>
    <property type="match status" value="1"/>
</dbReference>
<keyword evidence="4" id="KW-1185">Reference proteome</keyword>
<organism evidence="3 4">
    <name type="scientific">Flexivirga alba</name>
    <dbReference type="NCBI Taxonomy" id="702742"/>
    <lineage>
        <taxon>Bacteria</taxon>
        <taxon>Bacillati</taxon>
        <taxon>Actinomycetota</taxon>
        <taxon>Actinomycetes</taxon>
        <taxon>Micrococcales</taxon>
        <taxon>Dermacoccaceae</taxon>
        <taxon>Flexivirga</taxon>
    </lineage>
</organism>
<dbReference type="Gene3D" id="3.40.50.300">
    <property type="entry name" value="P-loop containing nucleotide triphosphate hydrolases"/>
    <property type="match status" value="2"/>
</dbReference>
<protein>
    <submittedName>
        <fullName evidence="3">Helicase HerA-like domain-containing protein</fullName>
    </submittedName>
</protein>
<feature type="domain" description="Helicase HerA-like C-terminal" evidence="2">
    <location>
        <begin position="36"/>
        <end position="514"/>
    </location>
</feature>
<dbReference type="RefSeq" id="WP_382398575.1">
    <property type="nucleotide sequence ID" value="NZ_JBHSWH010000001.1"/>
</dbReference>
<feature type="compositionally biased region" description="Basic and acidic residues" evidence="1">
    <location>
        <begin position="466"/>
        <end position="477"/>
    </location>
</feature>
<dbReference type="Proteomes" id="UP001596298">
    <property type="component" value="Unassembled WGS sequence"/>
</dbReference>
<sequence length="516" mass="54644">MTESTAGGQLDQIKNGYSFEGAVIELGAAVIDDTAHADTPIRLPISMMNRHGLVAGATGTGKTKTLQLMAEQLSTAGVPVFLADIKGDVSGIASPGEGGDKTEARAKDVGEDWKATAFPTEFLSLGGKGKGVPIRATITSFGPTLLSKVLGLNDTQESSLGLVFHYADKRGLSLLDLKDLTAVIQFLTSDEGKEDLKGLGGLSSSTAGVILRNLIAFSDQGADAFFGEPEFDTADLTRMAEDGRGIVTCLEVPGVQDKPALFSTFLMWLLADLFHDLPEVGDADKPKLVFFFDEAHLLFNDASQAFLTAIEQTVKLIRSKGVGIFFVTQTPKDVPNDVLSQLGNRVQHALRAFTPDDAKALRATVQTFPTSGYDLEKLLTSLGTGEAVVTVLSENGAPTPVAWTRMRAPLSLMAPSPAETMDGIIAKSPLAPKYSEAVDRESAYEMLNKKLAGAPAAGDGENAPAEAKKAEPKKKEAPGMVEQVIKSSAFKSALRSAGTVLGREITRGIFGTARRR</sequence>
<feature type="region of interest" description="Disordered" evidence="1">
    <location>
        <begin position="454"/>
        <end position="480"/>
    </location>
</feature>
<evidence type="ECO:0000259" key="2">
    <source>
        <dbReference type="Pfam" id="PF05872"/>
    </source>
</evidence>
<dbReference type="InterPro" id="IPR027417">
    <property type="entry name" value="P-loop_NTPase"/>
</dbReference>
<dbReference type="SUPFAM" id="SSF52540">
    <property type="entry name" value="P-loop containing nucleoside triphosphate hydrolases"/>
    <property type="match status" value="1"/>
</dbReference>
<reference evidence="4" key="1">
    <citation type="journal article" date="2019" name="Int. J. Syst. Evol. Microbiol.">
        <title>The Global Catalogue of Microorganisms (GCM) 10K type strain sequencing project: providing services to taxonomists for standard genome sequencing and annotation.</title>
        <authorList>
            <consortium name="The Broad Institute Genomics Platform"/>
            <consortium name="The Broad Institute Genome Sequencing Center for Infectious Disease"/>
            <person name="Wu L."/>
            <person name="Ma J."/>
        </authorList>
    </citation>
    <scope>NUCLEOTIDE SEQUENCE [LARGE SCALE GENOMIC DNA]</scope>
    <source>
        <strain evidence="4">CCUG 58127</strain>
    </source>
</reference>
<evidence type="ECO:0000256" key="1">
    <source>
        <dbReference type="SAM" id="MobiDB-lite"/>
    </source>
</evidence>
<comment type="caution">
    <text evidence="3">The sequence shown here is derived from an EMBL/GenBank/DDBJ whole genome shotgun (WGS) entry which is preliminary data.</text>
</comment>